<dbReference type="InterPro" id="IPR001214">
    <property type="entry name" value="SET_dom"/>
</dbReference>
<feature type="transmembrane region" description="Helical" evidence="11">
    <location>
        <begin position="442"/>
        <end position="462"/>
    </location>
</feature>
<feature type="transmembrane region" description="Helical" evidence="11">
    <location>
        <begin position="380"/>
        <end position="400"/>
    </location>
</feature>
<dbReference type="Pfam" id="PF02386">
    <property type="entry name" value="TrkH"/>
    <property type="match status" value="1"/>
</dbReference>
<keyword evidence="2" id="KW-0813">Transport</keyword>
<feature type="transmembrane region" description="Helical" evidence="11">
    <location>
        <begin position="616"/>
        <end position="637"/>
    </location>
</feature>
<comment type="subcellular location">
    <subcellularLocation>
        <location evidence="1">Membrane</location>
        <topology evidence="1">Multi-pass membrane protein</topology>
    </subcellularLocation>
</comment>
<dbReference type="InterPro" id="IPR011990">
    <property type="entry name" value="TPR-like_helical_dom_sf"/>
</dbReference>
<accession>A0A0N0DDV9</accession>
<keyword evidence="3" id="KW-0633">Potassium transport</keyword>
<dbReference type="Gene3D" id="1.25.40.10">
    <property type="entry name" value="Tetratricopeptide repeat domain"/>
    <property type="match status" value="1"/>
</dbReference>
<evidence type="ECO:0000313" key="13">
    <source>
        <dbReference type="EMBL" id="KPA40257.1"/>
    </source>
</evidence>
<reference evidence="13 14" key="1">
    <citation type="submission" date="2015-04" db="EMBL/GenBank/DDBJ databases">
        <title>The draft genome sequence of Fusarium langsethiae, a T-2/HT-2 mycotoxin producer.</title>
        <authorList>
            <person name="Lysoe E."/>
            <person name="Divon H.H."/>
            <person name="Terzi V."/>
            <person name="Orru L."/>
            <person name="Lamontanara A."/>
            <person name="Kolseth A.-K."/>
            <person name="Frandsen R.J."/>
            <person name="Nielsen K."/>
            <person name="Thrane U."/>
        </authorList>
    </citation>
    <scope>NUCLEOTIDE SEQUENCE [LARGE SCALE GENOMIC DNA]</scope>
    <source>
        <strain evidence="13 14">Fl201059</strain>
    </source>
</reference>
<dbReference type="Pfam" id="PF00856">
    <property type="entry name" value="SET"/>
    <property type="match status" value="1"/>
</dbReference>
<dbReference type="SUPFAM" id="SSF82199">
    <property type="entry name" value="SET domain"/>
    <property type="match status" value="1"/>
</dbReference>
<evidence type="ECO:0000256" key="4">
    <source>
        <dbReference type="ARBA" id="ARBA00022692"/>
    </source>
</evidence>
<dbReference type="PANTHER" id="PTHR31064:SF5">
    <property type="entry name" value="POTASSIUM ION TRANSPORTER (EUROFUNG)"/>
    <property type="match status" value="1"/>
</dbReference>
<evidence type="ECO:0000256" key="8">
    <source>
        <dbReference type="ARBA" id="ARBA00023136"/>
    </source>
</evidence>
<keyword evidence="7" id="KW-0406">Ion transport</keyword>
<evidence type="ECO:0000259" key="12">
    <source>
        <dbReference type="PROSITE" id="PS50280"/>
    </source>
</evidence>
<evidence type="ECO:0000256" key="7">
    <source>
        <dbReference type="ARBA" id="ARBA00023065"/>
    </source>
</evidence>
<evidence type="ECO:0000256" key="1">
    <source>
        <dbReference type="ARBA" id="ARBA00004141"/>
    </source>
</evidence>
<keyword evidence="4 11" id="KW-0812">Transmembrane</keyword>
<dbReference type="PROSITE" id="PS50005">
    <property type="entry name" value="TPR"/>
    <property type="match status" value="1"/>
</dbReference>
<dbReference type="InterPro" id="IPR046341">
    <property type="entry name" value="SET_dom_sf"/>
</dbReference>
<evidence type="ECO:0000256" key="9">
    <source>
        <dbReference type="PROSITE-ProRule" id="PRU00339"/>
    </source>
</evidence>
<dbReference type="EMBL" id="JXCE01000145">
    <property type="protein sequence ID" value="KPA40257.1"/>
    <property type="molecule type" value="Genomic_DNA"/>
</dbReference>
<organism evidence="13 14">
    <name type="scientific">Fusarium langsethiae</name>
    <dbReference type="NCBI Taxonomy" id="179993"/>
    <lineage>
        <taxon>Eukaryota</taxon>
        <taxon>Fungi</taxon>
        <taxon>Dikarya</taxon>
        <taxon>Ascomycota</taxon>
        <taxon>Pezizomycotina</taxon>
        <taxon>Sordariomycetes</taxon>
        <taxon>Hypocreomycetidae</taxon>
        <taxon>Hypocreales</taxon>
        <taxon>Nectriaceae</taxon>
        <taxon>Fusarium</taxon>
    </lineage>
</organism>
<dbReference type="NCBIfam" id="TIGR00934">
    <property type="entry name" value="2a38euk"/>
    <property type="match status" value="1"/>
</dbReference>
<dbReference type="InterPro" id="IPR051143">
    <property type="entry name" value="TrkH_K-transport"/>
</dbReference>
<evidence type="ECO:0000256" key="6">
    <source>
        <dbReference type="ARBA" id="ARBA00022989"/>
    </source>
</evidence>
<evidence type="ECO:0000256" key="3">
    <source>
        <dbReference type="ARBA" id="ARBA00022538"/>
    </source>
</evidence>
<dbReference type="Proteomes" id="UP000037904">
    <property type="component" value="Unassembled WGS sequence"/>
</dbReference>
<feature type="repeat" description="TPR" evidence="9">
    <location>
        <begin position="708"/>
        <end position="741"/>
    </location>
</feature>
<dbReference type="SMART" id="SM00317">
    <property type="entry name" value="SET"/>
    <property type="match status" value="1"/>
</dbReference>
<keyword evidence="5" id="KW-0630">Potassium</keyword>
<keyword evidence="8 11" id="KW-0472">Membrane</keyword>
<dbReference type="GO" id="GO:0140107">
    <property type="term" value="F:high-affinity potassium ion transmembrane transporter activity"/>
    <property type="evidence" value="ECO:0007669"/>
    <property type="project" value="TreeGrafter"/>
</dbReference>
<feature type="transmembrane region" description="Helical" evidence="11">
    <location>
        <begin position="565"/>
        <end position="584"/>
    </location>
</feature>
<evidence type="ECO:0000313" key="14">
    <source>
        <dbReference type="Proteomes" id="UP000037904"/>
    </source>
</evidence>
<keyword evidence="9" id="KW-0802">TPR repeat</keyword>
<keyword evidence="6 11" id="KW-1133">Transmembrane helix</keyword>
<dbReference type="AlphaFoldDB" id="A0A0N0DDV9"/>
<dbReference type="Gene3D" id="2.170.270.10">
    <property type="entry name" value="SET domain"/>
    <property type="match status" value="1"/>
</dbReference>
<feature type="transmembrane region" description="Helical" evidence="11">
    <location>
        <begin position="307"/>
        <end position="331"/>
    </location>
</feature>
<feature type="transmembrane region" description="Helical" evidence="11">
    <location>
        <begin position="504"/>
        <end position="524"/>
    </location>
</feature>
<dbReference type="SUPFAM" id="SSF48452">
    <property type="entry name" value="TPR-like"/>
    <property type="match status" value="1"/>
</dbReference>
<name>A0A0N0DDV9_FUSLA</name>
<proteinExistence type="predicted"/>
<dbReference type="SMART" id="SM00028">
    <property type="entry name" value="TPR"/>
    <property type="match status" value="1"/>
</dbReference>
<sequence length="1068" mass="119583">MYRPPINFLTLHYAYIILMGLMALPVLYPYGNMTAIDAWFFGASASTESGLNTIDVKELKTYQQFYIYFIPILTNLGFINIIVVIVRLHWFKRHLKRLAPQILCDEQNKDVEVGRNESNLNTDTTKMSTADISSLVAITKDETTDRHDMQPNRERLGARTTTISFNVPAEAQTGNTSLYIPGPRARERANEQGQPIVTKIDGDRYDESDDGKTLTYSSSRLSNDGLQITASKSIDRAANVAASLLILGSETTPRPRSVRSTSNQQPGLNDIPQLSRQVTIGRNSHFKNLTEHDREVLGGIEYRTLKLLLKIVTCYFFGLHLFGAICLVGWIHTADSKYTAILASSGQDKTWGFYSAQTMTDNLGFTLTPDSMISFRDAKWPMILMSFLAFAGNTLYPVFLRLTIWILSKITPKNSPTQESLTFLLNHPRRCYTLLFPSGPTWILFGIIFALNFIDVLLIILLDLKNSEVSSLPLSARIPAAIFQAASARHTGTASFNLANVSPAVQLSLLIMMYIAVFPIAISIRASNAYEEKSLGLWEEEESLNEQNRKSYLLTHMKNQLGFDLWYIFLGTFCICIAETTRIADINEPAFSVFSVLFEVTSAYGNVGLSLGYPTVSISLSGMFGVFGKVVICLMMIRGRHRGLPYALDRAIMLPSAQIPEKNKTLRNDLYRNRSYVNLQLKRFDEAKYDALSSITNEQGGGTKGLNAKAYNRAGLASYGQGEFKQARSYFKQQKRLQPEDQHVALHLKRVDARLREATEGVYNMSRIVSSLTKTGGRPDVSSFDGPTEIKPSPVGGRGLFATRVISPNGIILCEKAFCVVWSHESETFSALVCDTREDPAIKVFPSGLQKAVVQKLLNNSSQVERILCLHGDHKGTAERLIEVDDVPVVDTFQVHDIVQRNAFGLGQQTEDEDVSNASTGLWVRASYINHSCIPNSKKDFIGDIILFRATRRIAAGEEITHSYDESTSYEVRQAAFLKTWNFECRCLLCLVQKEESDTSRRLREQAEERASIFVDSNDPACASRVLVRKGKMLRKALDATYDEERYRGLPHPSLAAIDEWLRISGCI</sequence>
<feature type="region of interest" description="Disordered" evidence="10">
    <location>
        <begin position="252"/>
        <end position="272"/>
    </location>
</feature>
<dbReference type="GO" id="GO:0030007">
    <property type="term" value="P:intracellular potassium ion homeostasis"/>
    <property type="evidence" value="ECO:0007669"/>
    <property type="project" value="TreeGrafter"/>
</dbReference>
<feature type="domain" description="SET" evidence="12">
    <location>
        <begin position="786"/>
        <end position="965"/>
    </location>
</feature>
<dbReference type="GO" id="GO:1990573">
    <property type="term" value="P:potassium ion import across plasma membrane"/>
    <property type="evidence" value="ECO:0007669"/>
    <property type="project" value="TreeGrafter"/>
</dbReference>
<gene>
    <name evidence="13" type="ORF">FLAG1_06879</name>
</gene>
<dbReference type="PROSITE" id="PS50280">
    <property type="entry name" value="SET"/>
    <property type="match status" value="1"/>
</dbReference>
<dbReference type="InterPro" id="IPR003445">
    <property type="entry name" value="Cat_transpt"/>
</dbReference>
<dbReference type="GO" id="GO:0005886">
    <property type="term" value="C:plasma membrane"/>
    <property type="evidence" value="ECO:0007669"/>
    <property type="project" value="TreeGrafter"/>
</dbReference>
<feature type="transmembrane region" description="Helical" evidence="11">
    <location>
        <begin position="65"/>
        <end position="88"/>
    </location>
</feature>
<dbReference type="CDD" id="cd20071">
    <property type="entry name" value="SET_SMYD"/>
    <property type="match status" value="1"/>
</dbReference>
<dbReference type="InterPro" id="IPR019734">
    <property type="entry name" value="TPR_rpt"/>
</dbReference>
<evidence type="ECO:0000256" key="10">
    <source>
        <dbReference type="SAM" id="MobiDB-lite"/>
    </source>
</evidence>
<comment type="caution">
    <text evidence="13">The sequence shown here is derived from an EMBL/GenBank/DDBJ whole genome shotgun (WGS) entry which is preliminary data.</text>
</comment>
<protein>
    <submittedName>
        <fullName evidence="13">Low-affinity potassium transport protein</fullName>
    </submittedName>
</protein>
<evidence type="ECO:0000256" key="2">
    <source>
        <dbReference type="ARBA" id="ARBA00022448"/>
    </source>
</evidence>
<evidence type="ECO:0000256" key="5">
    <source>
        <dbReference type="ARBA" id="ARBA00022958"/>
    </source>
</evidence>
<evidence type="ECO:0000256" key="11">
    <source>
        <dbReference type="SAM" id="Phobius"/>
    </source>
</evidence>
<keyword evidence="14" id="KW-1185">Reference proteome</keyword>
<dbReference type="InterPro" id="IPR004773">
    <property type="entry name" value="K/Na_transp_Trk1/HKT1"/>
</dbReference>
<feature type="transmembrane region" description="Helical" evidence="11">
    <location>
        <begin position="12"/>
        <end position="31"/>
    </location>
</feature>
<dbReference type="PANTHER" id="PTHR31064">
    <property type="entry name" value="POTASSIUM TRANSPORT PROTEIN DDB_G0292412-RELATED"/>
    <property type="match status" value="1"/>
</dbReference>